<dbReference type="PANTHER" id="PTHR24305">
    <property type="entry name" value="CYTOCHROME P450"/>
    <property type="match status" value="1"/>
</dbReference>
<dbReference type="InterPro" id="IPR036396">
    <property type="entry name" value="Cyt_P450_sf"/>
</dbReference>
<dbReference type="SUPFAM" id="SSF48264">
    <property type="entry name" value="Cytochrome P450"/>
    <property type="match status" value="1"/>
</dbReference>
<evidence type="ECO:0000313" key="3">
    <source>
        <dbReference type="Proteomes" id="UP001166286"/>
    </source>
</evidence>
<dbReference type="GO" id="GO:0005506">
    <property type="term" value="F:iron ion binding"/>
    <property type="evidence" value="ECO:0007669"/>
    <property type="project" value="InterPro"/>
</dbReference>
<dbReference type="GO" id="GO:0004497">
    <property type="term" value="F:monooxygenase activity"/>
    <property type="evidence" value="ECO:0007669"/>
    <property type="project" value="InterPro"/>
</dbReference>
<proteinExistence type="inferred from homology"/>
<dbReference type="AlphaFoldDB" id="A0AA39U962"/>
<dbReference type="EMBL" id="JAFEKC020000014">
    <property type="protein sequence ID" value="KAK0511061.1"/>
    <property type="molecule type" value="Genomic_DNA"/>
</dbReference>
<dbReference type="Pfam" id="PF00067">
    <property type="entry name" value="p450"/>
    <property type="match status" value="1"/>
</dbReference>
<reference evidence="2" key="1">
    <citation type="submission" date="2023-03" db="EMBL/GenBank/DDBJ databases">
        <title>Complete genome of Cladonia borealis.</title>
        <authorList>
            <person name="Park H."/>
        </authorList>
    </citation>
    <scope>NUCLEOTIDE SEQUENCE</scope>
    <source>
        <strain evidence="2">ANT050790</strain>
    </source>
</reference>
<evidence type="ECO:0000256" key="1">
    <source>
        <dbReference type="ARBA" id="ARBA00010617"/>
    </source>
</evidence>
<keyword evidence="3" id="KW-1185">Reference proteome</keyword>
<protein>
    <recommendedName>
        <fullName evidence="4">Cytochrome P450</fullName>
    </recommendedName>
</protein>
<dbReference type="PANTHER" id="PTHR24305:SF166">
    <property type="entry name" value="CYTOCHROME P450 12A4, MITOCHONDRIAL-RELATED"/>
    <property type="match status" value="1"/>
</dbReference>
<gene>
    <name evidence="2" type="ORF">JMJ35_006613</name>
</gene>
<comment type="similarity">
    <text evidence="1">Belongs to the cytochrome P450 family.</text>
</comment>
<dbReference type="Proteomes" id="UP001166286">
    <property type="component" value="Unassembled WGS sequence"/>
</dbReference>
<dbReference type="Gene3D" id="1.10.630.10">
    <property type="entry name" value="Cytochrome P450"/>
    <property type="match status" value="1"/>
</dbReference>
<accession>A0AA39U962</accession>
<dbReference type="GO" id="GO:0020037">
    <property type="term" value="F:heme binding"/>
    <property type="evidence" value="ECO:0007669"/>
    <property type="project" value="InterPro"/>
</dbReference>
<dbReference type="InterPro" id="IPR050121">
    <property type="entry name" value="Cytochrome_P450_monoxygenase"/>
</dbReference>
<dbReference type="GO" id="GO:0016705">
    <property type="term" value="F:oxidoreductase activity, acting on paired donors, with incorporation or reduction of molecular oxygen"/>
    <property type="evidence" value="ECO:0007669"/>
    <property type="project" value="InterPro"/>
</dbReference>
<sequence length="378" mass="43038">MLSLLRELYARLPISLWIILLETIVSYHVLRSIYLIDFSPLSIFPGSEWAAIGEYWEAYWNIGVTPGRKGQTLFKLEKMHHELGTAIRLGPNEVHIYDPNFYHELYRGGSEYYKDPEMHKVFGAPSSTVAECDPGKHKIRRAPLESLFAKVNTNKLEPSLLQNLDFLSKRFDFMYAAGKPVNMEWALKSLTMDTVSQFIFGTSFNAMRDPNFQALPVRVFVRYLMSLHVIKAFPFVRYRSNLPLWLARLIAEDVAKGHELERVTADKIDDFIAEKENGKMPAFPTVMERLLISIPEKDYYVPSKLGIQDEVLALLSAGNDTTGISTTVTLFNVINNPAIHSRLLAELKTVMPKPGSYGPYSELEKLPYLSAVIKEGLR</sequence>
<comment type="caution">
    <text evidence="2">The sequence shown here is derived from an EMBL/GenBank/DDBJ whole genome shotgun (WGS) entry which is preliminary data.</text>
</comment>
<dbReference type="InterPro" id="IPR001128">
    <property type="entry name" value="Cyt_P450"/>
</dbReference>
<evidence type="ECO:0008006" key="4">
    <source>
        <dbReference type="Google" id="ProtNLM"/>
    </source>
</evidence>
<evidence type="ECO:0000313" key="2">
    <source>
        <dbReference type="EMBL" id="KAK0511061.1"/>
    </source>
</evidence>
<organism evidence="2 3">
    <name type="scientific">Cladonia borealis</name>
    <dbReference type="NCBI Taxonomy" id="184061"/>
    <lineage>
        <taxon>Eukaryota</taxon>
        <taxon>Fungi</taxon>
        <taxon>Dikarya</taxon>
        <taxon>Ascomycota</taxon>
        <taxon>Pezizomycotina</taxon>
        <taxon>Lecanoromycetes</taxon>
        <taxon>OSLEUM clade</taxon>
        <taxon>Lecanoromycetidae</taxon>
        <taxon>Lecanorales</taxon>
        <taxon>Lecanorineae</taxon>
        <taxon>Cladoniaceae</taxon>
        <taxon>Cladonia</taxon>
    </lineage>
</organism>
<name>A0AA39U962_9LECA</name>